<keyword evidence="8" id="KW-0675">Receptor</keyword>
<dbReference type="FunFam" id="3.80.10.10:FF:000383">
    <property type="entry name" value="Leucine-rich repeat receptor protein kinase EMS1"/>
    <property type="match status" value="1"/>
</dbReference>
<feature type="compositionally biased region" description="Low complexity" evidence="11">
    <location>
        <begin position="75"/>
        <end position="89"/>
    </location>
</feature>
<keyword evidence="7 12" id="KW-0472">Membrane</keyword>
<keyword evidence="9" id="KW-0325">Glycoprotein</keyword>
<comment type="subcellular location">
    <subcellularLocation>
        <location evidence="1">Cell membrane</location>
    </subcellularLocation>
    <subcellularLocation>
        <location evidence="10">Endomembrane system</location>
        <topology evidence="10">Single-pass membrane protein</topology>
    </subcellularLocation>
</comment>
<proteinExistence type="predicted"/>
<dbReference type="PANTHER" id="PTHR48052">
    <property type="entry name" value="UNNAMED PRODUCT"/>
    <property type="match status" value="1"/>
</dbReference>
<dbReference type="AlphaFoldDB" id="A0A9N8DNG0"/>
<dbReference type="EMBL" id="CAICTM010000258">
    <property type="protein sequence ID" value="CAB9506222.1"/>
    <property type="molecule type" value="Genomic_DNA"/>
</dbReference>
<protein>
    <submittedName>
        <fullName evidence="13">Leucine Rich Repeat</fullName>
    </submittedName>
</protein>
<accession>A0A9N8DNG0</accession>
<dbReference type="Pfam" id="PF00560">
    <property type="entry name" value="LRR_1"/>
    <property type="match status" value="2"/>
</dbReference>
<reference evidence="13" key="1">
    <citation type="submission" date="2020-06" db="EMBL/GenBank/DDBJ databases">
        <authorList>
            <consortium name="Plant Systems Biology data submission"/>
        </authorList>
    </citation>
    <scope>NUCLEOTIDE SEQUENCE</scope>
    <source>
        <strain evidence="13">D6</strain>
    </source>
</reference>
<evidence type="ECO:0000256" key="9">
    <source>
        <dbReference type="ARBA" id="ARBA00023180"/>
    </source>
</evidence>
<evidence type="ECO:0000256" key="7">
    <source>
        <dbReference type="ARBA" id="ARBA00023136"/>
    </source>
</evidence>
<evidence type="ECO:0000256" key="4">
    <source>
        <dbReference type="ARBA" id="ARBA00022729"/>
    </source>
</evidence>
<evidence type="ECO:0000256" key="3">
    <source>
        <dbReference type="ARBA" id="ARBA00022692"/>
    </source>
</evidence>
<evidence type="ECO:0000313" key="14">
    <source>
        <dbReference type="Proteomes" id="UP001153069"/>
    </source>
</evidence>
<evidence type="ECO:0000256" key="8">
    <source>
        <dbReference type="ARBA" id="ARBA00023170"/>
    </source>
</evidence>
<evidence type="ECO:0000256" key="10">
    <source>
        <dbReference type="ARBA" id="ARBA00037847"/>
    </source>
</evidence>
<keyword evidence="4" id="KW-0732">Signal</keyword>
<dbReference type="GO" id="GO:0005886">
    <property type="term" value="C:plasma membrane"/>
    <property type="evidence" value="ECO:0007669"/>
    <property type="project" value="UniProtKB-SubCell"/>
</dbReference>
<evidence type="ECO:0000313" key="13">
    <source>
        <dbReference type="EMBL" id="CAB9506222.1"/>
    </source>
</evidence>
<comment type="caution">
    <text evidence="13">The sequence shown here is derived from an EMBL/GenBank/DDBJ whole genome shotgun (WGS) entry which is preliminary data.</text>
</comment>
<dbReference type="InterPro" id="IPR032675">
    <property type="entry name" value="LRR_dom_sf"/>
</dbReference>
<feature type="region of interest" description="Disordered" evidence="11">
    <location>
        <begin position="71"/>
        <end position="90"/>
    </location>
</feature>
<dbReference type="Gene3D" id="3.80.10.10">
    <property type="entry name" value="Ribonuclease Inhibitor"/>
    <property type="match status" value="2"/>
</dbReference>
<evidence type="ECO:0000256" key="6">
    <source>
        <dbReference type="ARBA" id="ARBA00022989"/>
    </source>
</evidence>
<organism evidence="13 14">
    <name type="scientific">Seminavis robusta</name>
    <dbReference type="NCBI Taxonomy" id="568900"/>
    <lineage>
        <taxon>Eukaryota</taxon>
        <taxon>Sar</taxon>
        <taxon>Stramenopiles</taxon>
        <taxon>Ochrophyta</taxon>
        <taxon>Bacillariophyta</taxon>
        <taxon>Bacillariophyceae</taxon>
        <taxon>Bacillariophycidae</taxon>
        <taxon>Naviculales</taxon>
        <taxon>Naviculaceae</taxon>
        <taxon>Seminavis</taxon>
    </lineage>
</organism>
<evidence type="ECO:0000256" key="1">
    <source>
        <dbReference type="ARBA" id="ARBA00004236"/>
    </source>
</evidence>
<keyword evidence="6 12" id="KW-1133">Transmembrane helix</keyword>
<evidence type="ECO:0000256" key="12">
    <source>
        <dbReference type="SAM" id="Phobius"/>
    </source>
</evidence>
<keyword evidence="14" id="KW-1185">Reference proteome</keyword>
<keyword evidence="3 12" id="KW-0812">Transmembrane</keyword>
<name>A0A9N8DNG0_9STRA</name>
<dbReference type="SUPFAM" id="SSF52058">
    <property type="entry name" value="L domain-like"/>
    <property type="match status" value="1"/>
</dbReference>
<dbReference type="OrthoDB" id="676979at2759"/>
<evidence type="ECO:0000256" key="5">
    <source>
        <dbReference type="ARBA" id="ARBA00022737"/>
    </source>
</evidence>
<feature type="transmembrane region" description="Helical" evidence="12">
    <location>
        <begin position="45"/>
        <end position="62"/>
    </location>
</feature>
<keyword evidence="2" id="KW-1003">Cell membrane</keyword>
<dbReference type="GO" id="GO:0012505">
    <property type="term" value="C:endomembrane system"/>
    <property type="evidence" value="ECO:0007669"/>
    <property type="project" value="UniProtKB-SubCell"/>
</dbReference>
<evidence type="ECO:0000256" key="2">
    <source>
        <dbReference type="ARBA" id="ARBA00022475"/>
    </source>
</evidence>
<sequence length="225" mass="25107">MMSLSVDHYHDEPDEVLNNLNRFIEVERKREPLVTRLCGLPLQKLFSSGMLLLFILLLLLMGSRIHIPAPKSVDTTTSATSETSETPETMEIFGETYRVANMIEMNRYNLKLEGTIPCNEIGLFKTLVLLNLGKNQLSGSLCSELGLLTHLKILNLKDNQFTGSIPSELGLLTHLAELDLHKNKFVGSVPNNLCSKSTNLQSIHVDCEPHPFPIECSCEPQCACQ</sequence>
<keyword evidence="5" id="KW-0677">Repeat</keyword>
<gene>
    <name evidence="13" type="ORF">SEMRO_259_G101230.1</name>
</gene>
<dbReference type="PANTHER" id="PTHR48052:SF5">
    <property type="entry name" value="MDIS1-INTERACTING RECEPTOR LIKE KINASE 2-LIKE"/>
    <property type="match status" value="1"/>
</dbReference>
<dbReference type="InterPro" id="IPR001611">
    <property type="entry name" value="Leu-rich_rpt"/>
</dbReference>
<dbReference type="Proteomes" id="UP001153069">
    <property type="component" value="Unassembled WGS sequence"/>
</dbReference>
<evidence type="ECO:0000256" key="11">
    <source>
        <dbReference type="SAM" id="MobiDB-lite"/>
    </source>
</evidence>